<dbReference type="AlphaFoldDB" id="A0A8J7NKN5"/>
<dbReference type="GO" id="GO:0048513">
    <property type="term" value="P:animal organ development"/>
    <property type="evidence" value="ECO:0007669"/>
    <property type="project" value="UniProtKB-ARBA"/>
</dbReference>
<comment type="similarity">
    <text evidence="2 9">Belongs to the Wnt family.</text>
</comment>
<evidence type="ECO:0000256" key="5">
    <source>
        <dbReference type="ARBA" id="ARBA00022530"/>
    </source>
</evidence>
<dbReference type="InterPro" id="IPR018161">
    <property type="entry name" value="Wnt_CS"/>
</dbReference>
<keyword evidence="7" id="KW-1015">Disulfide bond</keyword>
<dbReference type="Proteomes" id="UP000736164">
    <property type="component" value="Unassembled WGS sequence"/>
</dbReference>
<evidence type="ECO:0000256" key="4">
    <source>
        <dbReference type="ARBA" id="ARBA00022525"/>
    </source>
</evidence>
<dbReference type="FunFam" id="3.30.2460.20:FF:000001">
    <property type="entry name" value="Wnt homolog"/>
    <property type="match status" value="1"/>
</dbReference>
<feature type="non-terminal residue" evidence="10">
    <location>
        <position position="399"/>
    </location>
</feature>
<keyword evidence="4" id="KW-0964">Secreted</keyword>
<comment type="caution">
    <text evidence="10">The sequence shown here is derived from an EMBL/GenBank/DDBJ whole genome shotgun (WGS) entry which is preliminary data.</text>
</comment>
<dbReference type="SMART" id="SM00097">
    <property type="entry name" value="WNT1"/>
    <property type="match status" value="1"/>
</dbReference>
<evidence type="ECO:0000256" key="2">
    <source>
        <dbReference type="ARBA" id="ARBA00005683"/>
    </source>
</evidence>
<keyword evidence="11" id="KW-1185">Reference proteome</keyword>
<dbReference type="PRINTS" id="PR01349">
    <property type="entry name" value="WNTPROTEIN"/>
</dbReference>
<protein>
    <recommendedName>
        <fullName evidence="9">Protein Wnt</fullName>
    </recommendedName>
</protein>
<keyword evidence="8" id="KW-0449">Lipoprotein</keyword>
<dbReference type="GO" id="GO:0060070">
    <property type="term" value="P:canonical Wnt signaling pathway"/>
    <property type="evidence" value="ECO:0007669"/>
    <property type="project" value="TreeGrafter"/>
</dbReference>
<comment type="subcellular location">
    <subcellularLocation>
        <location evidence="1 9">Secreted</location>
        <location evidence="1 9">Extracellular space</location>
        <location evidence="1 9">Extracellular matrix</location>
    </subcellularLocation>
</comment>
<name>A0A8J7NKN5_ATRSP</name>
<sequence>MEKSAKFGIHRLCIFLILFFSFLPFHSQGSWMWLGITSLSIPEKMGCGNLPLTNKQKDLCKRKPYLLPSIKEGARMGISECQTQFKYERWNCSTTSEFSVFGYELTSGNPGSISDFTFSAPGLCIFFKVLPFNTRHRELIKSNQPCHPAIYNWTGTKETAFIYAVMAAGLVHTVTRSCSAGNMTECSCDTTLQGGGSPREGWHWGGCSDDIQYGMWFSRRFLDSATGNASALLAMNQHNSEAGRQAVAKMMSTDCRCHGVSGSCAVKTCWKTMSTFEKVGSFLKDRYENSIQVLDRSRKKVRRKEKDQRRVPVSKEELIYVNKSPNYCLEDRKAGIAGTRGRKCNRTSAGPDGCNLLCCGRGYNTHVVRHVERCECKFVWCCYVRCRRCESMTDMHTCK</sequence>
<evidence type="ECO:0000256" key="8">
    <source>
        <dbReference type="ARBA" id="ARBA00023288"/>
    </source>
</evidence>
<dbReference type="GO" id="GO:0005125">
    <property type="term" value="F:cytokine activity"/>
    <property type="evidence" value="ECO:0007669"/>
    <property type="project" value="TreeGrafter"/>
</dbReference>
<dbReference type="PANTHER" id="PTHR12027:SF70">
    <property type="entry name" value="PROTEIN WNT-16"/>
    <property type="match status" value="1"/>
</dbReference>
<dbReference type="GO" id="GO:0030182">
    <property type="term" value="P:neuron differentiation"/>
    <property type="evidence" value="ECO:0007669"/>
    <property type="project" value="TreeGrafter"/>
</dbReference>
<keyword evidence="3 9" id="KW-0217">Developmental protein</keyword>
<keyword evidence="5" id="KW-0272">Extracellular matrix</keyword>
<evidence type="ECO:0000313" key="11">
    <source>
        <dbReference type="Proteomes" id="UP000736164"/>
    </source>
</evidence>
<evidence type="ECO:0000256" key="7">
    <source>
        <dbReference type="ARBA" id="ARBA00023157"/>
    </source>
</evidence>
<dbReference type="PANTHER" id="PTHR12027">
    <property type="entry name" value="WNT RELATED"/>
    <property type="match status" value="1"/>
</dbReference>
<evidence type="ECO:0000313" key="10">
    <source>
        <dbReference type="EMBL" id="MBN3313839.1"/>
    </source>
</evidence>
<gene>
    <name evidence="10" type="primary">Wnt16</name>
    <name evidence="10" type="ORF">GTO95_0001948</name>
</gene>
<feature type="non-terminal residue" evidence="10">
    <location>
        <position position="1"/>
    </location>
</feature>
<evidence type="ECO:0000256" key="1">
    <source>
        <dbReference type="ARBA" id="ARBA00004498"/>
    </source>
</evidence>
<dbReference type="Pfam" id="PF00110">
    <property type="entry name" value="wnt"/>
    <property type="match status" value="2"/>
</dbReference>
<keyword evidence="6 9" id="KW-0879">Wnt signaling pathway</keyword>
<dbReference type="Gene3D" id="3.30.2460.20">
    <property type="match status" value="1"/>
</dbReference>
<accession>A0A8J7NKN5</accession>
<dbReference type="InterPro" id="IPR005817">
    <property type="entry name" value="Wnt"/>
</dbReference>
<dbReference type="GO" id="GO:0005615">
    <property type="term" value="C:extracellular space"/>
    <property type="evidence" value="ECO:0007669"/>
    <property type="project" value="TreeGrafter"/>
</dbReference>
<evidence type="ECO:0000256" key="3">
    <source>
        <dbReference type="ARBA" id="ARBA00022473"/>
    </source>
</evidence>
<evidence type="ECO:0000256" key="6">
    <source>
        <dbReference type="ARBA" id="ARBA00022687"/>
    </source>
</evidence>
<organism evidence="10 11">
    <name type="scientific">Atractosteus spatula</name>
    <name type="common">Alligator gar</name>
    <name type="synonym">Lepisosteus spatula</name>
    <dbReference type="NCBI Taxonomy" id="7917"/>
    <lineage>
        <taxon>Eukaryota</taxon>
        <taxon>Metazoa</taxon>
        <taxon>Chordata</taxon>
        <taxon>Craniata</taxon>
        <taxon>Vertebrata</taxon>
        <taxon>Euteleostomi</taxon>
        <taxon>Actinopterygii</taxon>
        <taxon>Neopterygii</taxon>
        <taxon>Holostei</taxon>
        <taxon>Semionotiformes</taxon>
        <taxon>Lepisosteidae</taxon>
        <taxon>Atractosteus</taxon>
    </lineage>
</organism>
<dbReference type="EMBL" id="JAAWVO010013119">
    <property type="protein sequence ID" value="MBN3313839.1"/>
    <property type="molecule type" value="Genomic_DNA"/>
</dbReference>
<dbReference type="InterPro" id="IPR043158">
    <property type="entry name" value="Wnt_C"/>
</dbReference>
<dbReference type="GO" id="GO:0045165">
    <property type="term" value="P:cell fate commitment"/>
    <property type="evidence" value="ECO:0007669"/>
    <property type="project" value="TreeGrafter"/>
</dbReference>
<dbReference type="CDD" id="cd19344">
    <property type="entry name" value="Wnt_Wnt16"/>
    <property type="match status" value="1"/>
</dbReference>
<proteinExistence type="inferred from homology"/>
<dbReference type="PROSITE" id="PS00246">
    <property type="entry name" value="WNT1"/>
    <property type="match status" value="1"/>
</dbReference>
<reference evidence="10" key="1">
    <citation type="journal article" date="2021" name="Cell">
        <title>Tracing the genetic footprints of vertebrate landing in non-teleost ray-finned fishes.</title>
        <authorList>
            <person name="Bi X."/>
            <person name="Wang K."/>
            <person name="Yang L."/>
            <person name="Pan H."/>
            <person name="Jiang H."/>
            <person name="Wei Q."/>
            <person name="Fang M."/>
            <person name="Yu H."/>
            <person name="Zhu C."/>
            <person name="Cai Y."/>
            <person name="He Y."/>
            <person name="Gan X."/>
            <person name="Zeng H."/>
            <person name="Yu D."/>
            <person name="Zhu Y."/>
            <person name="Jiang H."/>
            <person name="Qiu Q."/>
            <person name="Yang H."/>
            <person name="Zhang Y.E."/>
            <person name="Wang W."/>
            <person name="Zhu M."/>
            <person name="He S."/>
            <person name="Zhang G."/>
        </authorList>
    </citation>
    <scope>NUCLEOTIDE SEQUENCE</scope>
    <source>
        <strain evidence="10">Allg_001</strain>
    </source>
</reference>
<comment type="function">
    <text evidence="9">Ligand for members of the frizzled family of seven transmembrane receptors.</text>
</comment>
<dbReference type="GO" id="GO:0005109">
    <property type="term" value="F:frizzled binding"/>
    <property type="evidence" value="ECO:0007669"/>
    <property type="project" value="TreeGrafter"/>
</dbReference>
<evidence type="ECO:0000256" key="9">
    <source>
        <dbReference type="RuleBase" id="RU003500"/>
    </source>
</evidence>